<gene>
    <name evidence="3" type="ORF">HZS55_04930</name>
</gene>
<dbReference type="AlphaFoldDB" id="A0A7D5NYT4"/>
<keyword evidence="1" id="KW-1133">Transmembrane helix</keyword>
<dbReference type="InterPro" id="IPR043717">
    <property type="entry name" value="DUF5658"/>
</dbReference>
<evidence type="ECO:0000256" key="1">
    <source>
        <dbReference type="SAM" id="Phobius"/>
    </source>
</evidence>
<organism evidence="3 4">
    <name type="scientific">Halosimplex rubrum</name>
    <dbReference type="NCBI Taxonomy" id="869889"/>
    <lineage>
        <taxon>Archaea</taxon>
        <taxon>Methanobacteriati</taxon>
        <taxon>Methanobacteriota</taxon>
        <taxon>Stenosarchaea group</taxon>
        <taxon>Halobacteria</taxon>
        <taxon>Halobacteriales</taxon>
        <taxon>Haloarculaceae</taxon>
        <taxon>Halosimplex</taxon>
    </lineage>
</organism>
<feature type="transmembrane region" description="Helical" evidence="1">
    <location>
        <begin position="68"/>
        <end position="88"/>
    </location>
</feature>
<dbReference type="OrthoDB" id="214771at2157"/>
<feature type="transmembrane region" description="Helical" evidence="1">
    <location>
        <begin position="26"/>
        <end position="48"/>
    </location>
</feature>
<dbReference type="GeneID" id="56077183"/>
<evidence type="ECO:0000313" key="3">
    <source>
        <dbReference type="EMBL" id="QLH76686.1"/>
    </source>
</evidence>
<sequence length="127" mass="13435">MSEAETIGEALDCSEIRLEMPGYVELVLSLVIIWGFGDAVSTLVAAAFAGPSLEANPWIRLLLIHHPLLVVALKAAVVLYAGVVLLECRTVVERVPGWRAWFLGVIGLGIAVVVTNVYVGLAAVAAV</sequence>
<dbReference type="EMBL" id="CP058910">
    <property type="protein sequence ID" value="QLH76686.1"/>
    <property type="molecule type" value="Genomic_DNA"/>
</dbReference>
<protein>
    <recommendedName>
        <fullName evidence="2">DUF5658 domain-containing protein</fullName>
    </recommendedName>
</protein>
<proteinExistence type="predicted"/>
<reference evidence="3 4" key="1">
    <citation type="submission" date="2020-07" db="EMBL/GenBank/DDBJ databases">
        <title>Halosimplex pelagicum sp. nov. and Halosimplex rubrum sp. nov., isolated from salted brown alga Laminaria, and emended description of the genus Halosimplex.</title>
        <authorList>
            <person name="Cui H."/>
        </authorList>
    </citation>
    <scope>NUCLEOTIDE SEQUENCE [LARGE SCALE GENOMIC DNA]</scope>
    <source>
        <strain evidence="3 4">R27</strain>
    </source>
</reference>
<evidence type="ECO:0000313" key="4">
    <source>
        <dbReference type="Proteomes" id="UP000509667"/>
    </source>
</evidence>
<dbReference type="Proteomes" id="UP000509667">
    <property type="component" value="Chromosome"/>
</dbReference>
<dbReference type="RefSeq" id="WP_179910621.1">
    <property type="nucleotide sequence ID" value="NZ_CP058910.1"/>
</dbReference>
<feature type="transmembrane region" description="Helical" evidence="1">
    <location>
        <begin position="100"/>
        <end position="126"/>
    </location>
</feature>
<accession>A0A7D5NYT4</accession>
<dbReference type="KEGG" id="hrr:HZS55_04930"/>
<dbReference type="Pfam" id="PF18902">
    <property type="entry name" value="DUF5658"/>
    <property type="match status" value="1"/>
</dbReference>
<keyword evidence="4" id="KW-1185">Reference proteome</keyword>
<keyword evidence="1" id="KW-0472">Membrane</keyword>
<keyword evidence="1" id="KW-0812">Transmembrane</keyword>
<evidence type="ECO:0000259" key="2">
    <source>
        <dbReference type="Pfam" id="PF18902"/>
    </source>
</evidence>
<name>A0A7D5NYT4_9EURY</name>
<feature type="domain" description="DUF5658" evidence="2">
    <location>
        <begin position="30"/>
        <end position="119"/>
    </location>
</feature>